<organism evidence="5 6">
    <name type="scientific">Mycoplasma struthionis</name>
    <dbReference type="NCBI Taxonomy" id="538220"/>
    <lineage>
        <taxon>Bacteria</taxon>
        <taxon>Bacillati</taxon>
        <taxon>Mycoplasmatota</taxon>
        <taxon>Mollicutes</taxon>
        <taxon>Mycoplasmataceae</taxon>
        <taxon>Mycoplasma</taxon>
    </lineage>
</organism>
<keyword evidence="2" id="KW-0378">Hydrolase</keyword>
<dbReference type="Pfam" id="PF04231">
    <property type="entry name" value="Endonuclease_1"/>
    <property type="match status" value="1"/>
</dbReference>
<evidence type="ECO:0000313" key="6">
    <source>
        <dbReference type="Proteomes" id="UP000275883"/>
    </source>
</evidence>
<dbReference type="EMBL" id="CP034044">
    <property type="protein sequence ID" value="AZG68409.1"/>
    <property type="molecule type" value="Genomic_DNA"/>
</dbReference>
<evidence type="ECO:0000256" key="2">
    <source>
        <dbReference type="ARBA" id="ARBA00022801"/>
    </source>
</evidence>
<dbReference type="RefSeq" id="WP_124724104.1">
    <property type="nucleotide sequence ID" value="NZ_CP034044.1"/>
</dbReference>
<accession>A0A3G8LFK5</accession>
<gene>
    <name evidence="5" type="ORF">EGN60_00225</name>
</gene>
<protein>
    <submittedName>
        <fullName evidence="5">Ribonuclease</fullName>
    </submittedName>
</protein>
<proteinExistence type="predicted"/>
<keyword evidence="4" id="KW-1133">Transmembrane helix</keyword>
<evidence type="ECO:0000313" key="5">
    <source>
        <dbReference type="EMBL" id="AZG68409.1"/>
    </source>
</evidence>
<dbReference type="PANTHER" id="PTHR33607:SF2">
    <property type="entry name" value="ENDONUCLEASE-1"/>
    <property type="match status" value="1"/>
</dbReference>
<dbReference type="GO" id="GO:0004518">
    <property type="term" value="F:nuclease activity"/>
    <property type="evidence" value="ECO:0007669"/>
    <property type="project" value="UniProtKB-KW"/>
</dbReference>
<feature type="region of interest" description="Disordered" evidence="3">
    <location>
        <begin position="40"/>
        <end position="67"/>
    </location>
</feature>
<dbReference type="Proteomes" id="UP000275883">
    <property type="component" value="Chromosome"/>
</dbReference>
<dbReference type="KEGG" id="mstr:EGN60_00225"/>
<sequence>MCYNLKYEKNKLWITSLFLSASAVIAPAAIAMSCNKNNDSTKTNNNSNNTQGTNPGSTNTTDANNSEATNLLPKASSSENLVYNNQDSYYASLEGLKGDQLRNQLFTLQKNSTGSIPDYNYLYTTYRDAFVDKYYEKDGSVLDIYSEKIGKDPQTYTWKSRGSSAKGEGDGINREHIIPQSWFDRQSPMIDDAHHVWPTDIFVNKEHSNYPYGIVKADNFVSKNGTKVGNGEEDNGLVTEPADLFKGDVARAILYFTDTYQDKNLEATNESRRLYKRVNNRETIKDSFKQTYLKWNKEDPVDQFDLDRNNGIYKHQRNRNPFIDYPELVDVVFNNNNDYVFHNKGIAISVKK</sequence>
<dbReference type="PANTHER" id="PTHR33607">
    <property type="entry name" value="ENDONUCLEASE-1"/>
    <property type="match status" value="1"/>
</dbReference>
<dbReference type="InterPro" id="IPR007346">
    <property type="entry name" value="Endonuclease-I"/>
</dbReference>
<dbReference type="SUPFAM" id="SSF54060">
    <property type="entry name" value="His-Me finger endonucleases"/>
    <property type="match status" value="1"/>
</dbReference>
<dbReference type="PROSITE" id="PS51257">
    <property type="entry name" value="PROKAR_LIPOPROTEIN"/>
    <property type="match status" value="1"/>
</dbReference>
<dbReference type="AlphaFoldDB" id="A0A3G8LFK5"/>
<dbReference type="InterPro" id="IPR044925">
    <property type="entry name" value="His-Me_finger_sf"/>
</dbReference>
<keyword evidence="6" id="KW-1185">Reference proteome</keyword>
<keyword evidence="1" id="KW-0540">Nuclease</keyword>
<reference evidence="5 6" key="1">
    <citation type="submission" date="2018-11" db="EMBL/GenBank/DDBJ databases">
        <title>Genome sequence of Mycoplasma struthionis sp. nov.</title>
        <authorList>
            <person name="Spergser J."/>
        </authorList>
    </citation>
    <scope>NUCLEOTIDE SEQUENCE [LARGE SCALE GENOMIC DNA]</scope>
    <source>
        <strain evidence="5 6">237IA</strain>
    </source>
</reference>
<dbReference type="GO" id="GO:0016787">
    <property type="term" value="F:hydrolase activity"/>
    <property type="evidence" value="ECO:0007669"/>
    <property type="project" value="UniProtKB-KW"/>
</dbReference>
<evidence type="ECO:0000256" key="1">
    <source>
        <dbReference type="ARBA" id="ARBA00022722"/>
    </source>
</evidence>
<feature type="compositionally biased region" description="Low complexity" evidence="3">
    <location>
        <begin position="40"/>
        <end position="61"/>
    </location>
</feature>
<evidence type="ECO:0000256" key="4">
    <source>
        <dbReference type="SAM" id="Phobius"/>
    </source>
</evidence>
<name>A0A3G8LFK5_9MOLU</name>
<evidence type="ECO:0000256" key="3">
    <source>
        <dbReference type="SAM" id="MobiDB-lite"/>
    </source>
</evidence>
<dbReference type="OrthoDB" id="9801679at2"/>
<feature type="transmembrane region" description="Helical" evidence="4">
    <location>
        <begin position="12"/>
        <end position="32"/>
    </location>
</feature>
<keyword evidence="4" id="KW-0472">Membrane</keyword>
<keyword evidence="4" id="KW-0812">Transmembrane</keyword>